<keyword evidence="2" id="KW-1185">Reference proteome</keyword>
<proteinExistence type="predicted"/>
<comment type="caution">
    <text evidence="1">The sequence shown here is derived from an EMBL/GenBank/DDBJ whole genome shotgun (WGS) entry which is preliminary data.</text>
</comment>
<evidence type="ECO:0000313" key="2">
    <source>
        <dbReference type="Proteomes" id="UP000727056"/>
    </source>
</evidence>
<dbReference type="Proteomes" id="UP000727056">
    <property type="component" value="Unassembled WGS sequence"/>
</dbReference>
<gene>
    <name evidence="1" type="ORF">HCN52_07230</name>
</gene>
<dbReference type="EMBL" id="JAAVJC010000036">
    <property type="protein sequence ID" value="NJQ14740.1"/>
    <property type="molecule type" value="Genomic_DNA"/>
</dbReference>
<organism evidence="1 2">
    <name type="scientific">Streptomyces bohaiensis</name>
    <dbReference type="NCBI Taxonomy" id="1431344"/>
    <lineage>
        <taxon>Bacteria</taxon>
        <taxon>Bacillati</taxon>
        <taxon>Actinomycetota</taxon>
        <taxon>Actinomycetes</taxon>
        <taxon>Kitasatosporales</taxon>
        <taxon>Streptomycetaceae</taxon>
        <taxon>Streptomyces</taxon>
    </lineage>
</organism>
<accession>A0ABX1CAU4</accession>
<reference evidence="1 2" key="1">
    <citation type="submission" date="2020-03" db="EMBL/GenBank/DDBJ databases">
        <title>Draft genome of Streptomyces sp. ventii, isolated from the Axial Seamount in the Pacific Ocean, and resequencing of the two type strains Streptomyces lonarensis strain NCL 716 and Streptomyces bohaiensis strain 11A07.</title>
        <authorList>
            <person name="Loughran R.M."/>
            <person name="Pfannmuller K.M."/>
            <person name="Wasson B.J."/>
            <person name="Deadmond M.C."/>
            <person name="Paddock B.E."/>
            <person name="Koyack M.J."/>
            <person name="Gallegos D.A."/>
            <person name="Mitchell E.A."/>
            <person name="Ushijima B."/>
            <person name="Saw J.H."/>
            <person name="Mcphail K.L."/>
            <person name="Videau P."/>
        </authorList>
    </citation>
    <scope>NUCLEOTIDE SEQUENCE [LARGE SCALE GENOMIC DNA]</scope>
    <source>
        <strain evidence="1 2">11A07</strain>
    </source>
</reference>
<sequence>MSLLRHADASDGTPGPVEFCTLYEGSDIVVEAGASLVSPAWSRERVLGVYTAPEPAPATEGRPLRSDQEVRVWPSAAYAFVPCKDSVEWDLLIVIATPQSENEEALAELIIPYARANLDDWVGRCFDEVPDI</sequence>
<name>A0ABX1CAU4_9ACTN</name>
<protein>
    <submittedName>
        <fullName evidence="1">Uncharacterized protein</fullName>
    </submittedName>
</protein>
<evidence type="ECO:0000313" key="1">
    <source>
        <dbReference type="EMBL" id="NJQ14740.1"/>
    </source>
</evidence>